<gene>
    <name evidence="4" type="ORF">SGLAD_v1c00880</name>
</gene>
<dbReference type="SUPFAM" id="SSF140931">
    <property type="entry name" value="Fic-like"/>
    <property type="match status" value="1"/>
</dbReference>
<keyword evidence="5" id="KW-1185">Reference proteome</keyword>
<accession>A0A4V1AQ52</accession>
<evidence type="ECO:0000256" key="1">
    <source>
        <dbReference type="PIRSR" id="PIRSR640198-1"/>
    </source>
</evidence>
<keyword evidence="2" id="KW-0547">Nucleotide-binding</keyword>
<dbReference type="Proteomes" id="UP000294309">
    <property type="component" value="Chromosome"/>
</dbReference>
<evidence type="ECO:0000313" key="5">
    <source>
        <dbReference type="Proteomes" id="UP000294309"/>
    </source>
</evidence>
<feature type="binding site" evidence="2">
    <location>
        <begin position="179"/>
        <end position="186"/>
    </location>
    <ligand>
        <name>ATP</name>
        <dbReference type="ChEBI" id="CHEBI:30616"/>
    </ligand>
</feature>
<dbReference type="Pfam" id="PF02661">
    <property type="entry name" value="Fic"/>
    <property type="match status" value="1"/>
</dbReference>
<dbReference type="InterPro" id="IPR040198">
    <property type="entry name" value="Fido_containing"/>
</dbReference>
<feature type="active site" evidence="1">
    <location>
        <position position="175"/>
    </location>
</feature>
<feature type="domain" description="Fido" evidence="3">
    <location>
        <begin position="89"/>
        <end position="235"/>
    </location>
</feature>
<keyword evidence="2" id="KW-0067">ATP-binding</keyword>
<sequence length="323" mass="38299">MKFNKWYFEQAYLKNAHSSARIEANKLSLKSFEKIIFDNDSKSIWENISEESNEYDKDTKLKWYEEALGFKKAYSFLYYEVHNNPNQELDLSIIKKIHFVLTENINDFNDEDKGKFRTKEIYISNACVKSSHSTRIESDLIEVLDEYNQRKQLAKTLKEKIQALAFLHAAYEIIHPFIDGNGRSGRMIITLESLKMGLFPISFNYQNQHLYYLGLQKVSLSSDPVSNNIFKKMAKNNFSILEALMFKSFKDNLNIIREDNLIKGYMNFDKVNQHIVDKKEFEKLNNDYKKFLLDETIATYELKALQKQMRADWVKKYDYVFKD</sequence>
<evidence type="ECO:0000259" key="3">
    <source>
        <dbReference type="PROSITE" id="PS51459"/>
    </source>
</evidence>
<dbReference type="PROSITE" id="PS51459">
    <property type="entry name" value="FIDO"/>
    <property type="match status" value="1"/>
</dbReference>
<dbReference type="OrthoDB" id="9813719at2"/>
<dbReference type="InterPro" id="IPR036597">
    <property type="entry name" value="Fido-like_dom_sf"/>
</dbReference>
<dbReference type="KEGG" id="sgq:SGLAD_v1c00880"/>
<dbReference type="PANTHER" id="PTHR13504">
    <property type="entry name" value="FIDO DOMAIN-CONTAINING PROTEIN DDB_G0283145"/>
    <property type="match status" value="1"/>
</dbReference>
<dbReference type="Gene3D" id="1.10.3290.10">
    <property type="entry name" value="Fido-like domain"/>
    <property type="match status" value="1"/>
</dbReference>
<dbReference type="InterPro" id="IPR003812">
    <property type="entry name" value="Fido"/>
</dbReference>
<dbReference type="GO" id="GO:0005524">
    <property type="term" value="F:ATP binding"/>
    <property type="evidence" value="ECO:0007669"/>
    <property type="project" value="UniProtKB-KW"/>
</dbReference>
<dbReference type="RefSeq" id="WP_134297091.1">
    <property type="nucleotide sequence ID" value="NZ_CP038013.1"/>
</dbReference>
<protein>
    <submittedName>
        <fullName evidence="4">Fic family protein</fullName>
    </submittedName>
</protein>
<feature type="binding site" evidence="2">
    <location>
        <begin position="211"/>
        <end position="212"/>
    </location>
    <ligand>
        <name>ATP</name>
        <dbReference type="ChEBI" id="CHEBI:30616"/>
    </ligand>
</feature>
<evidence type="ECO:0000313" key="4">
    <source>
        <dbReference type="EMBL" id="QBQ07289.1"/>
    </source>
</evidence>
<dbReference type="AlphaFoldDB" id="A0A4V1AQ52"/>
<proteinExistence type="predicted"/>
<dbReference type="PANTHER" id="PTHR13504:SF38">
    <property type="entry name" value="FIDO DOMAIN-CONTAINING PROTEIN"/>
    <property type="match status" value="1"/>
</dbReference>
<organism evidence="4 5">
    <name type="scientific">Spiroplasma gladiatoris</name>
    <dbReference type="NCBI Taxonomy" id="2143"/>
    <lineage>
        <taxon>Bacteria</taxon>
        <taxon>Bacillati</taxon>
        <taxon>Mycoplasmatota</taxon>
        <taxon>Mollicutes</taxon>
        <taxon>Entomoplasmatales</taxon>
        <taxon>Spiroplasmataceae</taxon>
        <taxon>Spiroplasma</taxon>
    </lineage>
</organism>
<evidence type="ECO:0000256" key="2">
    <source>
        <dbReference type="PIRSR" id="PIRSR640198-2"/>
    </source>
</evidence>
<dbReference type="EMBL" id="CP038013">
    <property type="protein sequence ID" value="QBQ07289.1"/>
    <property type="molecule type" value="Genomic_DNA"/>
</dbReference>
<reference evidence="4 5" key="1">
    <citation type="submission" date="2019-03" db="EMBL/GenBank/DDBJ databases">
        <title>Complete genome sequence of Spiroplasma gladiatoris TG-1 (DSM 22552).</title>
        <authorList>
            <person name="Lin Y.-C."/>
            <person name="Chou L."/>
            <person name="Kuo C.-H."/>
        </authorList>
    </citation>
    <scope>NUCLEOTIDE SEQUENCE [LARGE SCALE GENOMIC DNA]</scope>
    <source>
        <strain evidence="4 5">TG-1</strain>
    </source>
</reference>
<name>A0A4V1AQ52_9MOLU</name>